<dbReference type="AlphaFoldDB" id="A0AAN1UH55"/>
<dbReference type="EMBL" id="CP032751">
    <property type="protein sequence ID" value="AYJ34589.1"/>
    <property type="molecule type" value="Genomic_DNA"/>
</dbReference>
<evidence type="ECO:0000313" key="3">
    <source>
        <dbReference type="Proteomes" id="UP000281644"/>
    </source>
</evidence>
<feature type="signal peptide" evidence="1">
    <location>
        <begin position="1"/>
        <end position="31"/>
    </location>
</feature>
<dbReference type="RefSeq" id="WP_054398076.1">
    <property type="nucleotide sequence ID" value="NZ_JAHLNU010000021.1"/>
</dbReference>
<gene>
    <name evidence="2" type="ORF">LPA65_01815</name>
</gene>
<dbReference type="Proteomes" id="UP000281644">
    <property type="component" value="Chromosome"/>
</dbReference>
<accession>A0AAN1UH55</accession>
<sequence>MFNCSSMLKNTAKVLCGVMLASVTVPPIASLANTNTADGEAINEAEDETAYDPSQNITYTESDLVSAKADLKAYAQYTDSDLAEFSNREIVYLARELNRPKPRIGVTKIAKAIVKVWKKLPKSVKSKITKYTSFAGFIKAIDHYTGTEEHVINAACRKVGMSKAWANAVTKTITLFI</sequence>
<protein>
    <submittedName>
        <fullName evidence="2">Uncharacterized protein</fullName>
    </submittedName>
</protein>
<name>A0AAN1UH55_9LACO</name>
<proteinExistence type="predicted"/>
<organism evidence="2 3">
    <name type="scientific">Lactiplantibacillus argentoratensis</name>
    <dbReference type="NCBI Taxonomy" id="271881"/>
    <lineage>
        <taxon>Bacteria</taxon>
        <taxon>Bacillati</taxon>
        <taxon>Bacillota</taxon>
        <taxon>Bacilli</taxon>
        <taxon>Lactobacillales</taxon>
        <taxon>Lactobacillaceae</taxon>
        <taxon>Lactiplantibacillus</taxon>
    </lineage>
</organism>
<evidence type="ECO:0000256" key="1">
    <source>
        <dbReference type="SAM" id="SignalP"/>
    </source>
</evidence>
<reference evidence="2 3" key="1">
    <citation type="submission" date="2018-10" db="EMBL/GenBank/DDBJ databases">
        <title>Genome sequencing of Lactobacillus species.</title>
        <authorList>
            <person name="Baek C."/>
            <person name="Yi H."/>
        </authorList>
    </citation>
    <scope>NUCLEOTIDE SEQUENCE [LARGE SCALE GENOMIC DNA]</scope>
    <source>
        <strain evidence="2 3">DSM 16365</strain>
    </source>
</reference>
<evidence type="ECO:0000313" key="2">
    <source>
        <dbReference type="EMBL" id="AYJ34589.1"/>
    </source>
</evidence>
<dbReference type="KEGG" id="larg:LPA65_01815"/>
<keyword evidence="1" id="KW-0732">Signal</keyword>
<feature type="chain" id="PRO_5042987834" evidence="1">
    <location>
        <begin position="32"/>
        <end position="177"/>
    </location>
</feature>